<keyword evidence="4" id="KW-0812">Transmembrane</keyword>
<dbReference type="OMA" id="VECIVDY"/>
<evidence type="ECO:0000313" key="7">
    <source>
        <dbReference type="EMBL" id="CAE8645691.1"/>
    </source>
</evidence>
<dbReference type="Gene3D" id="3.30.70.2450">
    <property type="match status" value="1"/>
</dbReference>
<dbReference type="InterPro" id="IPR050641">
    <property type="entry name" value="RIFMO-like"/>
</dbReference>
<feature type="transmembrane region" description="Helical" evidence="4">
    <location>
        <begin position="647"/>
        <end position="665"/>
    </location>
</feature>
<proteinExistence type="predicted"/>
<dbReference type="OrthoDB" id="426860at2759"/>
<keyword evidence="3" id="KW-0274">FAD</keyword>
<dbReference type="EMBL" id="CAJNNV010004624">
    <property type="protein sequence ID" value="CAE8590994.1"/>
    <property type="molecule type" value="Genomic_DNA"/>
</dbReference>
<dbReference type="PANTHER" id="PTHR43004:SF19">
    <property type="entry name" value="BINDING MONOOXYGENASE, PUTATIVE (JCVI)-RELATED"/>
    <property type="match status" value="1"/>
</dbReference>
<comment type="cofactor">
    <cofactor evidence="1">
        <name>FAD</name>
        <dbReference type="ChEBI" id="CHEBI:57692"/>
    </cofactor>
</comment>
<dbReference type="Proteomes" id="UP000626109">
    <property type="component" value="Unassembled WGS sequence"/>
</dbReference>
<evidence type="ECO:0000256" key="4">
    <source>
        <dbReference type="SAM" id="Phobius"/>
    </source>
</evidence>
<evidence type="ECO:0000256" key="3">
    <source>
        <dbReference type="ARBA" id="ARBA00022827"/>
    </source>
</evidence>
<dbReference type="SUPFAM" id="SSF51905">
    <property type="entry name" value="FAD/NAD(P)-binding domain"/>
    <property type="match status" value="1"/>
</dbReference>
<evidence type="ECO:0000313" key="8">
    <source>
        <dbReference type="Proteomes" id="UP000654075"/>
    </source>
</evidence>
<accession>A0A813DQP9</accession>
<dbReference type="PRINTS" id="PR00420">
    <property type="entry name" value="RNGMNOXGNASE"/>
</dbReference>
<dbReference type="Pfam" id="PF01494">
    <property type="entry name" value="FAD_binding_3"/>
    <property type="match status" value="1"/>
</dbReference>
<dbReference type="PANTHER" id="PTHR43004">
    <property type="entry name" value="TRK SYSTEM POTASSIUM UPTAKE PROTEIN"/>
    <property type="match status" value="1"/>
</dbReference>
<keyword evidence="4" id="KW-0472">Membrane</keyword>
<evidence type="ECO:0000256" key="2">
    <source>
        <dbReference type="ARBA" id="ARBA00022630"/>
    </source>
</evidence>
<keyword evidence="4" id="KW-1133">Transmembrane helix</keyword>
<dbReference type="EMBL" id="CAJNNW010003724">
    <property type="protein sequence ID" value="CAE8645691.1"/>
    <property type="molecule type" value="Genomic_DNA"/>
</dbReference>
<dbReference type="Gene3D" id="3.50.50.60">
    <property type="entry name" value="FAD/NAD(P)-binding domain"/>
    <property type="match status" value="1"/>
</dbReference>
<comment type="caution">
    <text evidence="6">The sequence shown here is derived from an EMBL/GenBank/DDBJ whole genome shotgun (WGS) entry which is preliminary data.</text>
</comment>
<reference evidence="6" key="1">
    <citation type="submission" date="2021-02" db="EMBL/GenBank/DDBJ databases">
        <authorList>
            <person name="Dougan E. K."/>
            <person name="Rhodes N."/>
            <person name="Thang M."/>
            <person name="Chan C."/>
        </authorList>
    </citation>
    <scope>NUCLEOTIDE SEQUENCE</scope>
</reference>
<dbReference type="InterPro" id="IPR002938">
    <property type="entry name" value="FAD-bd"/>
</dbReference>
<feature type="transmembrane region" description="Helical" evidence="4">
    <location>
        <begin position="622"/>
        <end position="640"/>
    </location>
</feature>
<evidence type="ECO:0000259" key="5">
    <source>
        <dbReference type="Pfam" id="PF01494"/>
    </source>
</evidence>
<evidence type="ECO:0000313" key="6">
    <source>
        <dbReference type="EMBL" id="CAE8590994.1"/>
    </source>
</evidence>
<protein>
    <recommendedName>
        <fullName evidence="5">FAD-binding domain-containing protein</fullName>
    </recommendedName>
</protein>
<evidence type="ECO:0000256" key="1">
    <source>
        <dbReference type="ARBA" id="ARBA00001974"/>
    </source>
</evidence>
<organism evidence="6 8">
    <name type="scientific">Polarella glacialis</name>
    <name type="common">Dinoflagellate</name>
    <dbReference type="NCBI Taxonomy" id="89957"/>
    <lineage>
        <taxon>Eukaryota</taxon>
        <taxon>Sar</taxon>
        <taxon>Alveolata</taxon>
        <taxon>Dinophyceae</taxon>
        <taxon>Suessiales</taxon>
        <taxon>Suessiaceae</taxon>
        <taxon>Polarella</taxon>
    </lineage>
</organism>
<dbReference type="GO" id="GO:0016709">
    <property type="term" value="F:oxidoreductase activity, acting on paired donors, with incorporation or reduction of molecular oxygen, NAD(P)H as one donor, and incorporation of one atom of oxygen"/>
    <property type="evidence" value="ECO:0007669"/>
    <property type="project" value="UniProtKB-ARBA"/>
</dbReference>
<sequence>MPSSSDPLLPSGDAPALDVLVVGAGPVGLLAAIELASRGCSVRIIDDHEQPLIQTKASGIHARSMEVLPTPVVEQILRTSLHVKRARLTETDGASSEVIANFDMEPMATYHGMRSQEQWRTEGVLTEHLQTLPDHLRVGRTMQVERPYELLSLSEVADGVECQVRNKQTGVAERVTAKFLLGCDGGRSTVRKQLGFTFEGETTAEYFFALHAGLENYTGDGSCVDLFFSKGEDPLAPGFAFAMPMPDGGFLVTADLDDQQQKNWKTSELDRFGQAVLRQPTPEEVCAVLSHRGCGPQLSVKPGSVKWVAHFRVSSRQSSHYGKGRVYLAGDACHCHSPLGGQGMNMGFQDAKNIAWKLAFAAKGVMALATLESYEQERHGVDQKICAAIETGQKVVSNRNPFVFFLRGRGQRLAPVLLSFTSAPLSYTSQQAWTYAAGSLSMEHWERPVPSFASLCPAGGYRRRQNIFRWAGCRVRAGDRVPEVAIGYSTLQQVLKRSRGWSLLLFEGSEFDNEEMRCLVSGAEVLSFNALQALGQSLKSAPDATGFVGGIDEVLVFQKRDRAHREFGVRGQCLFLVRPDMHVGLRSEPVRVGVVHRYFKQQCGHFDVPEHSAPASATRFDPLPICVWTILFFVFMSCWVSTGCESLVLKSGLVLSVIMLGILWLQTRPPRF</sequence>
<name>A0A813DQP9_POLGL</name>
<dbReference type="Proteomes" id="UP000654075">
    <property type="component" value="Unassembled WGS sequence"/>
</dbReference>
<dbReference type="GO" id="GO:0071949">
    <property type="term" value="F:FAD binding"/>
    <property type="evidence" value="ECO:0007669"/>
    <property type="project" value="InterPro"/>
</dbReference>
<feature type="domain" description="FAD-binding" evidence="5">
    <location>
        <begin position="17"/>
        <end position="385"/>
    </location>
</feature>
<keyword evidence="2" id="KW-0285">Flavoprotein</keyword>
<keyword evidence="8" id="KW-1185">Reference proteome</keyword>
<dbReference type="InterPro" id="IPR036188">
    <property type="entry name" value="FAD/NAD-bd_sf"/>
</dbReference>
<gene>
    <name evidence="6" type="ORF">PGLA1383_LOCUS9690</name>
    <name evidence="7" type="ORF">PGLA2088_LOCUS4128</name>
</gene>
<dbReference type="Gene3D" id="3.40.30.120">
    <property type="match status" value="1"/>
</dbReference>
<dbReference type="AlphaFoldDB" id="A0A813DQP9"/>